<dbReference type="OrthoDB" id="3665490at2"/>
<feature type="region of interest" description="Disordered" evidence="1">
    <location>
        <begin position="3761"/>
        <end position="3785"/>
    </location>
</feature>
<feature type="compositionally biased region" description="Basic and acidic residues" evidence="1">
    <location>
        <begin position="520"/>
        <end position="534"/>
    </location>
</feature>
<dbReference type="PROSITE" id="PS51996">
    <property type="entry name" value="TR_MART"/>
    <property type="match status" value="1"/>
</dbReference>
<keyword evidence="4" id="KW-1185">Reference proteome</keyword>
<evidence type="ECO:0000259" key="2">
    <source>
        <dbReference type="Pfam" id="PF25547"/>
    </source>
</evidence>
<feature type="region of interest" description="Disordered" evidence="1">
    <location>
        <begin position="511"/>
        <end position="710"/>
    </location>
</feature>
<feature type="compositionally biased region" description="Basic and acidic residues" evidence="1">
    <location>
        <begin position="863"/>
        <end position="877"/>
    </location>
</feature>
<organism evidence="3 4">
    <name type="scientific">Lentzea jiangxiensis</name>
    <dbReference type="NCBI Taxonomy" id="641025"/>
    <lineage>
        <taxon>Bacteria</taxon>
        <taxon>Bacillati</taxon>
        <taxon>Actinomycetota</taxon>
        <taxon>Actinomycetes</taxon>
        <taxon>Pseudonocardiales</taxon>
        <taxon>Pseudonocardiaceae</taxon>
        <taxon>Lentzea</taxon>
    </lineage>
</organism>
<proteinExistence type="predicted"/>
<feature type="compositionally biased region" description="Polar residues" evidence="1">
    <location>
        <begin position="615"/>
        <end position="637"/>
    </location>
</feature>
<feature type="compositionally biased region" description="Polar residues" evidence="1">
    <location>
        <begin position="558"/>
        <end position="574"/>
    </location>
</feature>
<feature type="compositionally biased region" description="Polar residues" evidence="1">
    <location>
        <begin position="662"/>
        <end position="680"/>
    </location>
</feature>
<dbReference type="STRING" id="641025.SAMN05421507_13115"/>
<dbReference type="Proteomes" id="UP000199691">
    <property type="component" value="Unassembled WGS sequence"/>
</dbReference>
<gene>
    <name evidence="3" type="ORF">SAMN05421507_13115</name>
</gene>
<sequence length="5051" mass="539900">MAEINVERGDFGDLPPWARSLMEVLGMDWPDVNQYMYRGLAGNYYQVSAQLKELRAKIQQVEREIYQHFSMNAAEGFRSSMRDLSGPGVVDDLTKAVADVANGLHEVALKVEYAKFSALGQLFMLAWEIALEYALASVTGGMSLANLTWHYAATRQYLGALFRIMVRAIAFEMVIGVTGGMITDAVVQRLQRERAMWDHEASKQTLYSGLIGGLFGGTIGELGEHLGRKLGGVLGKDFSKFATADLLKNVKNFKLPQGVADDIADTWLRDMGRTLTGRAGLQVTDPAQAFTKQLTQRFAKDVADKFDDAFGHVLGKDVARQLGDDYARAFVDNWTRHGMSTPDMFKDSLRSVLDPHADKIGKGVVDTLTGEVPDALTRNVTDRLGGNLVAKSVAFSTTFLFEGLSGLPTQAIMAGMNGQEATGEEYAMGFVSGVIGGAVSEKLENVGMKGLDSAVNSIKDKLGTMFGGHGAPEFNVPTGVAILPVASSDTATSPVFSDLVAPPAYSPVGTVVKPAADGKVPSESRVSGDEKSTSDSKIAPSADHKSSSDTKTALADAKSTSDSKTGAPTKSTEAPKTVGGRTTPESKPATEAAPSAVKTVSSAQPTTAADRPKTADTTATAGGSVSETVPSPETVGTVSDDGELQYLNVDGGSDEYAPSPASVLTTSSETELGLATQQDSFVREEDAVQSSVTTAVRQDDLRAGDSEADESELQYLDVGPVRRTDVPHASKPVLEQLHDDLIQALPGVNPEKLAEIENAAADVLARISPSTSLRGRVFTVSTSRGSRQIEVRPSGTTEPETISKAKQELTFTVAVRDQKATTLRPDSLRPVQVMSSQPDKAPAHSATTAHEDEDVAAAAQAKESGEQPIEEHADGRLLTADESRKATVEELATQTVFDALVREKTTASENVYASVALEGNRGIRLDDPSLAGVVGRMPTDGRFFTFLAHGDERGAPVVGGRSLTSRQVADMLLQAKRDGLWDGVKPLMFASCGTGRGGARSFAAEVLVELGRQGIEVGAVAPTGPVFFVPNVAVPDGPGHLVVAAGVGLDVNLRPVVQVGGGWVHIEAGTGRQALLDAHIVVDQDQQLRDQPAPPNYGTGDAVTELPGAVRLAASAEQGALYRDAGYSAEVDRFESKLGAHFFNDDAATDQLRGTVERLMATMRSAGTEQDLYVSMITGDPAVVGQPDPSLDEREARLLVEGNARELSALLLNLAAGSGPVSLSGLVDDIVARGDWVRAGELGLDMAALQAQAYHRGQDFRDVLEVVKDFAPADVVPAAGIDDDSFEAEHFHSRARRIAEVVGRQLTRVDGWRDDVAVFVQDLWSTEELTTARPGVEPVSAADLDDRGVHASVAEEFALYDGAVRWVSRSAKVELDRDSIRYRDASARGIVLKGGAAVRVAEAMWVFQLVSGDGNARDFLHGLLGSLLPTNEYSLHEVLAAARVSGCFPELERLLKKDAAMLYRDLPGLGAAERRGLGLLPHEALYMVKAEAKLGSTVGHLSEVDDDALGFTKAVLAEVETGSRLRKPLKGTVLGDWLLRHDLTARDLLDRLSPAHFLALAVYTGPTFPLMNAVLRVPIGHQMALTKQLSSTVRKVPPKLWPLFLRNEPEVVKFINDYVVLEPDMDEYAELVSMAERHAKTHVEALTQEMFLHNHMLMDALRQLPTALGEVWRGDASTGDTGTWLGRLISPVLGRDGITFNEFTSTAREKDIALEFAAGRKSGPLVHPVLLQLQLTGGSGYDIKPFSRYAHEDEILLAPGAQIRVGSRVKVVHELTVDDKVTRHQVQQLVAVETGPSLPYPPGSSEVRRRQARARVLAKLTKLADGVPVREASDLVSLAASIGIKETDVHSALIGGITGEADQLSVGEQVWGLALLHDLVFGEDDDITVDRLRAMHAVVGLELPAGVRAVDLPAALHGLNQLARRIRPGAPAVSADQTTGPRRLVEMAATLLADGQTVSEAALRRGVFSSPGYFAKAEQFESGLGAFAFNDPRSLAAARAAVDRLLTVLRAAHPDVDEQRIHTAFGSADPTSAGQVGLAAFEVVRTRGSVRELMTAFYNAAYRVDSPFGLKALLNDIVRTEDWQRASALGLDVGALRAQADYLNSTPRKLLHRVLARVAPGSATMFEHDAFATGNVLAQSPFWARLGAEYLASIKARRARPAESGLHHTPAHFRHSNTGLSDRERAFLRENPVALELVGFGVEEVPLADLPRDEHGELDVDVLRSRPNVTDVEVRRDEDGTVLRVLAITRQPVRIDDPRAGDLEPGRQGPELPLSWRSGEQLFRLDTSSSWYRDAHGRGMPLVAGVSATSAKMMNALRLLNLPKVPAEDFTLALFGWMLPSRDHSAYEILSGAGMVTSLSGVDLTDAVSMYSTLPGIDPAVARSEFGVAGMLPHEAESAEQQGVPNPVEPLTVVSSDGNVQVVTPSGLVVPPQEVSRLRDQGEQQEELLGDLPNVQELLDEAFNIMAAEIEVPKPDDWPRTQQDLAYADLFESVMWIVAGKLHTAASTPAWVDAWNYVLQTADRLRGIPEPGVTEPDVTGLTITEQANTEHDIAGQDLNAALARPSASRLAEAILDVAVIGNDGSGVWLPNPASDATTLELQQQAIERLQRDRVFFTVAVHVGSSGQPEFLGEPVTSEVMTELLARLHASGAWTVTKPLRFVACDLSTSEEGRYVPNVLEALHRRGVGVAHAFAADTAVWTVPVDPARIGGPTSVVAARQVGYLSDGTPAVVKGGQWLQYSVDESGRVGEPVYHYAYMVVDDSGADFKKWPPGYRPIEKNDDLIERFMPGTMPFGLHQVRPGGKVVAMTQVQFASGEVVADLDVVLSPLVARAVELHGKGTDVEVRIEGRRGNNLVRSRAEQRGNERVKAVVEYLRAALEAGLGGESMTVGGLEVSGPGRRVLERRGTREFKTRRTVDVSIVDHGALSGAARSITVSVVDNTSSVATEAAPSLDKVTELADSVLAVAEPFEQNTGIWLVDPADEVQAMARQRKAMSNLEGSRRFFTVAVNATSNGVLPFAGTSITAKVMTALLTRLYDRGVWSPDRPLRFASSGLGTGDSAGFVPAVLRGLHAARGIKAEAYAADSSVWSVPDRKKPSVTSALVVASRVGSMANGAHAATGDGSWLHFKFGASGDVAAPTRHGAHVSAGSGSPIFSELANIYVLARPRAGLIKKSIPEAVPFSTPVQSATTTEVGASSWSGESEPSIAELLSDIDRVVVAVGNAKNFGHQAAATTLVKSLRDSGFRNKVTFVADAESARKLQLLITDDLEPVEVRSPGQHTSCNGRTLLLSAGDDAIRKGDTDGALAFLDRFGADEAIILKPYAWEVSSRLHLKRDPGSDDGVRIVDLDRYISKEARYVYEVPRFDDAESLMAFIDEQIPGHEKAPGLKAVVEAVLGDQQVDLMPIYGLLELADFMRPGVSAHLAEAVHSLGGKPAIMLEISSSSVPYIPEHKADWLKRADITAPDVAQQISSLADGDVLILRTGSLPQAVFQQMFQLGELPAITEGANSTNLVHLIGRPNVSLTEKNTPYPPDQDESTRARLRRVSVSLVRGTPWTVEATGDPNSEYITPDGGIDLLRASAAGRALETLNALLAYVRAPDTDPEVPTSEVVQIADLMGQVMRGQGELVAEVLSGNERAHDVARVVDAPMLRLEYVTTKVDRADLFLTEGELLGLIGLVESQQQQLSNVLHNLGVDNAPLQENVRVVEDALRDIADEKSDMRAYFTRVHRASLSLENDQVMQALLYLKNDGYATAELSPVEEIETPPRTATPDGAGSAHTGTDSVVVSPGAGSAVVEEESDGEWADFGGGLFGDVSSLDVSPGAVSPGAGSAVVEEESDGEWADFGGGLFGDVSSLDVSLSKGLLEVEALNGAGDDHGVFAQKQHEAQVTVSPTDLWRTEQPSRGLGVPQVEVDVNLDVAAARPSASRLADAILDVAMIANDGSGVWLPNPATDATTLELQQKAIERLQRDEKFFTVAMHVELSGLPEFFGEPVTSEVMTELLARLRASGSWTGKTLRFVACDLGSSDMGRYVPNVLEALYGRGIDTDAFAADAAVWPVPVDPTLADGPNTVVVAAQVGYLSDGTPAVVKGGRWLYYKRDESGRVGEPAYHDAHMIIDNNGVSFEEWPPGYQPIEKADDPIERFMPGTMPFGPAFAVGIDGLGDLLTSRNGLAKLEMGHGTVYRLDVQNRVVVFRDGTKPSTMPRDEFVAGVNDVVEGYQRGVQSAVEPKLFGGPLVDSADVLTVALGGHLFRVATVDLYEMAMQAGFPPDPGRREELGLAAWHLVELLAELGSDMMPGQKFAMRVLTDLARANDGVADGGVVTSEQVRGVLRGLRFGQDEETVRTAWLLSEVVDGADSAVTPAHLGEIWKLADRVRATDGIGQTFVTFDEIKETVRRIRLAGQETAESTVEDGDARIEPSPVLELNSSNVDSAAFRPGDDIVSVPQPIIITDYEVATSEGVPAFESYPELKVSDSATFPVMPISRLESAGKPPLNIAADGTLGLNGTSPFPAVGRPTTEAKEFYASPDVIAKSQVALRKVGSGITLKIVPDTTVTVNRNGSPVTLQKVTAVFKEAVPDACRDTATVGLGGMPETAIFRDLSGNAQIADIDANDGLEVTGLNELASNIADSVNLGVDLGAIDPRWAAGQIKKDPRSIGGLSKGGKMPGAEYGPLLNFDPANDVKRAKADQIAQQIGINQYALAKPGEGYVAAAVPTADDDGNPDLRTDFANSGDLSGLLGYHFATVVAESTDGKSQVLLENYARRGFIRREVDAAIDMNLRKFAGQFDRAIDDAGTELDVAKDTGDPTAIKSAQTRLDLARALMSLEQAKNDGVDTASADLTVRNAMLKHGLATGLVPRSTELWHFKMYSKQPGSTFFDHMRRFSIANPIVVPISGGHGSVEPQDFMFSEKDKAFPAGEEMKLNAIAKRIAKGALFNADNNLPAPSVAVTGFGNGKVFGLTGAEATSRARADATAEALKDAIDAQLKKMQGDTTVVTADDISINIVMKGRDLDSGPLSPGLTLDQARRRTVIEIDLGVDAQPGSFAPRLAT</sequence>
<evidence type="ECO:0000256" key="1">
    <source>
        <dbReference type="SAM" id="MobiDB-lite"/>
    </source>
</evidence>
<feature type="domain" description="Outer membrane channel protein CpnT-like N-terminal" evidence="2">
    <location>
        <begin position="22"/>
        <end position="155"/>
    </location>
</feature>
<dbReference type="Gene3D" id="3.90.176.10">
    <property type="entry name" value="Toxin ADP-ribosyltransferase, Chain A, domain 1"/>
    <property type="match status" value="1"/>
</dbReference>
<name>A0A1H0X3A3_9PSEU</name>
<feature type="region of interest" description="Disordered" evidence="1">
    <location>
        <begin position="821"/>
        <end position="877"/>
    </location>
</feature>
<accession>A0A1H0X3A3</accession>
<protein>
    <recommendedName>
        <fullName evidence="2">Outer membrane channel protein CpnT-like N-terminal domain-containing protein</fullName>
    </recommendedName>
</protein>
<reference evidence="4" key="1">
    <citation type="submission" date="2016-10" db="EMBL/GenBank/DDBJ databases">
        <authorList>
            <person name="Varghese N."/>
            <person name="Submissions S."/>
        </authorList>
    </citation>
    <scope>NUCLEOTIDE SEQUENCE [LARGE SCALE GENOMIC DNA]</scope>
    <source>
        <strain evidence="4">CGMCC 4.6609</strain>
    </source>
</reference>
<dbReference type="SUPFAM" id="SSF56399">
    <property type="entry name" value="ADP-ribosylation"/>
    <property type="match status" value="1"/>
</dbReference>
<evidence type="ECO:0000313" key="4">
    <source>
        <dbReference type="Proteomes" id="UP000199691"/>
    </source>
</evidence>
<feature type="compositionally biased region" description="Polar residues" evidence="1">
    <location>
        <begin position="598"/>
        <end position="607"/>
    </location>
</feature>
<evidence type="ECO:0000313" key="3">
    <source>
        <dbReference type="EMBL" id="SDP97438.1"/>
    </source>
</evidence>
<dbReference type="EMBL" id="FNIX01000031">
    <property type="protein sequence ID" value="SDP97438.1"/>
    <property type="molecule type" value="Genomic_DNA"/>
</dbReference>
<dbReference type="InterPro" id="IPR057746">
    <property type="entry name" value="CpnT-like_N"/>
</dbReference>
<dbReference type="Pfam" id="PF25547">
    <property type="entry name" value="WXG100_2"/>
    <property type="match status" value="1"/>
</dbReference>
<dbReference type="RefSeq" id="WP_143023026.1">
    <property type="nucleotide sequence ID" value="NZ_FNIX01000031.1"/>
</dbReference>